<name>A0ABX1VHU7_9PLAN</name>
<dbReference type="InterPro" id="IPR036249">
    <property type="entry name" value="Thioredoxin-like_sf"/>
</dbReference>
<protein>
    <submittedName>
        <fullName evidence="7">Thiol-disulfide oxidoreductase ResA</fullName>
    </submittedName>
</protein>
<dbReference type="Proteomes" id="UP000609651">
    <property type="component" value="Unassembled WGS sequence"/>
</dbReference>
<feature type="domain" description="Thioredoxin" evidence="6">
    <location>
        <begin position="269"/>
        <end position="407"/>
    </location>
</feature>
<dbReference type="PROSITE" id="PS51352">
    <property type="entry name" value="THIOREDOXIN_2"/>
    <property type="match status" value="2"/>
</dbReference>
<feature type="region of interest" description="Disordered" evidence="5">
    <location>
        <begin position="241"/>
        <end position="268"/>
    </location>
</feature>
<dbReference type="RefSeq" id="WP_171188271.1">
    <property type="nucleotide sequence ID" value="NZ_WTPX01000102.1"/>
</dbReference>
<comment type="subcellular location">
    <subcellularLocation>
        <location evidence="1">Cell envelope</location>
    </subcellularLocation>
</comment>
<feature type="region of interest" description="Disordered" evidence="5">
    <location>
        <begin position="45"/>
        <end position="95"/>
    </location>
</feature>
<evidence type="ECO:0000256" key="1">
    <source>
        <dbReference type="ARBA" id="ARBA00004196"/>
    </source>
</evidence>
<sequence length="767" mass="80686">MVRPLPRRPALRGSLPSAGAALVAGAVLGLTGCGEAPVAAPVTTAPTAGEASSDGSTNPGAVMPENLSRDPAAEGASSRPSVSSADPPSPAADAEVAAVLSGLPSHLQESFAELPELYAARSKNPEVAARAATELQRAGIQAMDFHEHRGYALLGYAGEAAAAAGDQLAPEQAAKIFYHAACANSRIGEATAATAFLDRAAAAGFAGWEQAATDPDLEMLREIPGFEARLTVWKETAADASTSGMPSLASTEPSGSSPPPSLGGPSGEQSEGLFPFDFAYQDINGGTHQLSAYQGNVVVVDFWGTWCPPCRAEIPSFIQLQQRYAEDGLRILGLNYRDDVSDIREFVAEYGINYPTGPGSDATRAAVPNFRGYPTTVFVGRDGTVREVLVGAHSLEKLEGIVTELLAETVEPESYAEWPEVPEEPKLTDLKRALRLSEDLDAADLRDQLEENWERQFEDEPSAANVVAALNGLVEKAEEAGGTAAIALPPQAGETAAQIAAAFPDLAADGADTFAPLFVRAAAALEKRNDSREALTFLERAAEVGWTDWDALAADPAFKSLREDDDYQERLARWTGPADAGLSDAGMASSGAFGSASTLPPAEQALADLAAAESFPYKFIYRDLDDGRQRLADYEGKVVVAHYWNTGSEAAREEIPHLIALQTEHGEQGLQVLGLNYEEDSVGDVEAFVAEQGVNYPVGIGNKRAQEAVPGFSGYPTTVFVGRDGEARLKVAGPKSKAYLEAVATALLEEPAEESALEPASESAPAD</sequence>
<dbReference type="InterPro" id="IPR017937">
    <property type="entry name" value="Thioredoxin_CS"/>
</dbReference>
<accession>A0ABX1VHU7</accession>
<keyword evidence="8" id="KW-1185">Reference proteome</keyword>
<evidence type="ECO:0000259" key="6">
    <source>
        <dbReference type="PROSITE" id="PS51352"/>
    </source>
</evidence>
<dbReference type="PROSITE" id="PS00194">
    <property type="entry name" value="THIOREDOXIN_1"/>
    <property type="match status" value="1"/>
</dbReference>
<dbReference type="EMBL" id="WTPX01000102">
    <property type="protein sequence ID" value="NNJ26843.1"/>
    <property type="molecule type" value="Genomic_DNA"/>
</dbReference>
<dbReference type="PROSITE" id="PS51257">
    <property type="entry name" value="PROKAR_LIPOPROTEIN"/>
    <property type="match status" value="1"/>
</dbReference>
<keyword evidence="4" id="KW-0676">Redox-active center</keyword>
<dbReference type="Pfam" id="PF00578">
    <property type="entry name" value="AhpC-TSA"/>
    <property type="match status" value="2"/>
</dbReference>
<evidence type="ECO:0000256" key="2">
    <source>
        <dbReference type="ARBA" id="ARBA00022748"/>
    </source>
</evidence>
<proteinExistence type="predicted"/>
<dbReference type="PANTHER" id="PTHR42852:SF6">
    <property type="entry name" value="THIOL:DISULFIDE INTERCHANGE PROTEIN DSBE"/>
    <property type="match status" value="1"/>
</dbReference>
<dbReference type="InterPro" id="IPR000866">
    <property type="entry name" value="AhpC/TSA"/>
</dbReference>
<keyword evidence="2" id="KW-0201">Cytochrome c-type biogenesis</keyword>
<dbReference type="PANTHER" id="PTHR42852">
    <property type="entry name" value="THIOL:DISULFIDE INTERCHANGE PROTEIN DSBE"/>
    <property type="match status" value="1"/>
</dbReference>
<dbReference type="CDD" id="cd02966">
    <property type="entry name" value="TlpA_like_family"/>
    <property type="match status" value="2"/>
</dbReference>
<gene>
    <name evidence="7" type="primary">resA_3</name>
    <name evidence="7" type="ORF">LzC2_29380</name>
</gene>
<dbReference type="SUPFAM" id="SSF52833">
    <property type="entry name" value="Thioredoxin-like"/>
    <property type="match status" value="2"/>
</dbReference>
<reference evidence="7 8" key="1">
    <citation type="journal article" date="2020" name="Syst. Appl. Microbiol.">
        <title>Alienimonas chondri sp. nov., a novel planctomycete isolated from the biofilm of the red alga Chondrus crispus.</title>
        <authorList>
            <person name="Vitorino I."/>
            <person name="Albuquerque L."/>
            <person name="Wiegand S."/>
            <person name="Kallscheuer N."/>
            <person name="da Costa M.S."/>
            <person name="Lobo-da-Cunha A."/>
            <person name="Jogler C."/>
            <person name="Lage O.M."/>
        </authorList>
    </citation>
    <scope>NUCLEOTIDE SEQUENCE [LARGE SCALE GENOMIC DNA]</scope>
    <source>
        <strain evidence="7 8">LzC2</strain>
    </source>
</reference>
<evidence type="ECO:0000256" key="3">
    <source>
        <dbReference type="ARBA" id="ARBA00023157"/>
    </source>
</evidence>
<evidence type="ECO:0000256" key="5">
    <source>
        <dbReference type="SAM" id="MobiDB-lite"/>
    </source>
</evidence>
<feature type="domain" description="Thioredoxin" evidence="6">
    <location>
        <begin position="593"/>
        <end position="749"/>
    </location>
</feature>
<evidence type="ECO:0000313" key="7">
    <source>
        <dbReference type="EMBL" id="NNJ26843.1"/>
    </source>
</evidence>
<evidence type="ECO:0000313" key="8">
    <source>
        <dbReference type="Proteomes" id="UP000609651"/>
    </source>
</evidence>
<dbReference type="Gene3D" id="3.40.30.10">
    <property type="entry name" value="Glutaredoxin"/>
    <property type="match status" value="2"/>
</dbReference>
<dbReference type="InterPro" id="IPR050553">
    <property type="entry name" value="Thioredoxin_ResA/DsbE_sf"/>
</dbReference>
<evidence type="ECO:0000256" key="4">
    <source>
        <dbReference type="ARBA" id="ARBA00023284"/>
    </source>
</evidence>
<comment type="caution">
    <text evidence="7">The sequence shown here is derived from an EMBL/GenBank/DDBJ whole genome shotgun (WGS) entry which is preliminary data.</text>
</comment>
<keyword evidence="3" id="KW-1015">Disulfide bond</keyword>
<feature type="compositionally biased region" description="Low complexity" evidence="5">
    <location>
        <begin position="76"/>
        <end position="95"/>
    </location>
</feature>
<dbReference type="InterPro" id="IPR013766">
    <property type="entry name" value="Thioredoxin_domain"/>
</dbReference>
<organism evidence="7 8">
    <name type="scientific">Alienimonas chondri</name>
    <dbReference type="NCBI Taxonomy" id="2681879"/>
    <lineage>
        <taxon>Bacteria</taxon>
        <taxon>Pseudomonadati</taxon>
        <taxon>Planctomycetota</taxon>
        <taxon>Planctomycetia</taxon>
        <taxon>Planctomycetales</taxon>
        <taxon>Planctomycetaceae</taxon>
        <taxon>Alienimonas</taxon>
    </lineage>
</organism>